<keyword evidence="2" id="KW-1185">Reference proteome</keyword>
<gene>
    <name evidence="1" type="ORF">A9Y76_14100</name>
</gene>
<dbReference type="RefSeq" id="WP_064804964.1">
    <property type="nucleotide sequence ID" value="NZ_CP016022.1"/>
</dbReference>
<sequence>MTTPKTLQIALLAVEDGKPIGITWKDGVRHLPDGDYFLVTGQQAATTEWQAAIDSAKADALYVFKDSCNHTRDAIEFMAAVMSTTRAGSA</sequence>
<organism evidence="1 2">
    <name type="scientific">Ralstonia insidiosa</name>
    <dbReference type="NCBI Taxonomy" id="190721"/>
    <lineage>
        <taxon>Bacteria</taxon>
        <taxon>Pseudomonadati</taxon>
        <taxon>Pseudomonadota</taxon>
        <taxon>Betaproteobacteria</taxon>
        <taxon>Burkholderiales</taxon>
        <taxon>Burkholderiaceae</taxon>
        <taxon>Ralstonia</taxon>
    </lineage>
</organism>
<proteinExistence type="predicted"/>
<accession>A0A191ZZL4</accession>
<reference evidence="2" key="1">
    <citation type="submission" date="2016-06" db="EMBL/GenBank/DDBJ databases">
        <authorList>
            <person name="Xu Y."/>
            <person name="Nagy A."/>
            <person name="Yan X."/>
            <person name="Kim S.W."/>
            <person name="Haley B."/>
            <person name="Liu N.T."/>
            <person name="Nou X."/>
        </authorList>
    </citation>
    <scope>NUCLEOTIDE SEQUENCE [LARGE SCALE GENOMIC DNA]</scope>
    <source>
        <strain evidence="2">ATCC 49129</strain>
    </source>
</reference>
<evidence type="ECO:0000313" key="1">
    <source>
        <dbReference type="EMBL" id="ANJ73528.1"/>
    </source>
</evidence>
<dbReference type="EMBL" id="CP016022">
    <property type="protein sequence ID" value="ANJ73528.1"/>
    <property type="molecule type" value="Genomic_DNA"/>
</dbReference>
<protein>
    <submittedName>
        <fullName evidence="1">Uncharacterized protein</fullName>
    </submittedName>
</protein>
<dbReference type="Proteomes" id="UP000078572">
    <property type="component" value="Chromosome 1"/>
</dbReference>
<name>A0A191ZZL4_9RALS</name>
<dbReference type="GeneID" id="61527150"/>
<dbReference type="AlphaFoldDB" id="A0A191ZZL4"/>
<evidence type="ECO:0000313" key="2">
    <source>
        <dbReference type="Proteomes" id="UP000078572"/>
    </source>
</evidence>